<dbReference type="RefSeq" id="WP_369780261.1">
    <property type="nucleotide sequence ID" value="NZ_CP165727.1"/>
</dbReference>
<dbReference type="SUPFAM" id="SSF48452">
    <property type="entry name" value="TPR-like"/>
    <property type="match status" value="1"/>
</dbReference>
<protein>
    <submittedName>
        <fullName evidence="4">BTAD domain-containing putative transcriptional regulator</fullName>
    </submittedName>
</protein>
<feature type="region of interest" description="Disordered" evidence="2">
    <location>
        <begin position="119"/>
        <end position="178"/>
    </location>
</feature>
<evidence type="ECO:0000313" key="4">
    <source>
        <dbReference type="EMBL" id="XDV68879.1"/>
    </source>
</evidence>
<feature type="region of interest" description="Disordered" evidence="2">
    <location>
        <begin position="1"/>
        <end position="39"/>
    </location>
</feature>
<feature type="region of interest" description="Disordered" evidence="2">
    <location>
        <begin position="64"/>
        <end position="104"/>
    </location>
</feature>
<dbReference type="InterPro" id="IPR005158">
    <property type="entry name" value="BTAD"/>
</dbReference>
<keyword evidence="1" id="KW-0902">Two-component regulatory system</keyword>
<dbReference type="GO" id="GO:0000160">
    <property type="term" value="P:phosphorelay signal transduction system"/>
    <property type="evidence" value="ECO:0007669"/>
    <property type="project" value="UniProtKB-KW"/>
</dbReference>
<feature type="compositionally biased region" description="Basic and acidic residues" evidence="2">
    <location>
        <begin position="1"/>
        <end position="10"/>
    </location>
</feature>
<dbReference type="EMBL" id="CP165727">
    <property type="protein sequence ID" value="XDV68879.1"/>
    <property type="molecule type" value="Genomic_DNA"/>
</dbReference>
<dbReference type="Pfam" id="PF03704">
    <property type="entry name" value="BTAD"/>
    <property type="match status" value="1"/>
</dbReference>
<sequence>MALDRDEPRRPRPGQPAARLRTLYDGSIEGGPAADPTYQRTRARLVRELGLEPGPELRALHRRVLADDPSLLDPRPRRTVSAGAADGTAAPSRQHALPAQLPASTAVFTGRTDALRRLDTLLPAGDDDGGAGSRPARRGPVPHDRLPAGRGDHAGQPGGDPARARPPRRGRGPACGGP</sequence>
<dbReference type="InterPro" id="IPR011990">
    <property type="entry name" value="TPR-like_helical_dom_sf"/>
</dbReference>
<evidence type="ECO:0000256" key="1">
    <source>
        <dbReference type="ARBA" id="ARBA00023012"/>
    </source>
</evidence>
<proteinExistence type="predicted"/>
<dbReference type="AlphaFoldDB" id="A0AB39YGA3"/>
<reference evidence="4" key="1">
    <citation type="submission" date="2024-08" db="EMBL/GenBank/DDBJ databases">
        <authorList>
            <person name="Yu S.T."/>
        </authorList>
    </citation>
    <scope>NUCLEOTIDE SEQUENCE</scope>
    <source>
        <strain evidence="4">R33</strain>
    </source>
</reference>
<accession>A0AB39YGA3</accession>
<gene>
    <name evidence="4" type="ORF">AB5J51_15555</name>
</gene>
<evidence type="ECO:0000256" key="2">
    <source>
        <dbReference type="SAM" id="MobiDB-lite"/>
    </source>
</evidence>
<feature type="domain" description="Bacterial transcriptional activator" evidence="3">
    <location>
        <begin position="37"/>
        <end position="65"/>
    </location>
</feature>
<evidence type="ECO:0000259" key="3">
    <source>
        <dbReference type="Pfam" id="PF03704"/>
    </source>
</evidence>
<dbReference type="Gene3D" id="1.25.40.10">
    <property type="entry name" value="Tetratricopeptide repeat domain"/>
    <property type="match status" value="1"/>
</dbReference>
<organism evidence="4">
    <name type="scientific">Streptomyces sp. R33</name>
    <dbReference type="NCBI Taxonomy" id="3238629"/>
    <lineage>
        <taxon>Bacteria</taxon>
        <taxon>Bacillati</taxon>
        <taxon>Actinomycetota</taxon>
        <taxon>Actinomycetes</taxon>
        <taxon>Kitasatosporales</taxon>
        <taxon>Streptomycetaceae</taxon>
        <taxon>Streptomyces</taxon>
    </lineage>
</organism>
<feature type="compositionally biased region" description="Basic and acidic residues" evidence="2">
    <location>
        <begin position="141"/>
        <end position="153"/>
    </location>
</feature>
<name>A0AB39YGA3_9ACTN</name>